<dbReference type="InterPro" id="IPR000700">
    <property type="entry name" value="PAS-assoc_C"/>
</dbReference>
<dbReference type="CDD" id="cd17580">
    <property type="entry name" value="REC_2_DhkD-like"/>
    <property type="match status" value="1"/>
</dbReference>
<evidence type="ECO:0000256" key="6">
    <source>
        <dbReference type="ARBA" id="ARBA00022777"/>
    </source>
</evidence>
<dbReference type="SUPFAM" id="SSF158472">
    <property type="entry name" value="HAMP domain-like"/>
    <property type="match status" value="1"/>
</dbReference>
<dbReference type="Gene3D" id="3.30.450.20">
    <property type="entry name" value="PAS domain"/>
    <property type="match status" value="1"/>
</dbReference>
<evidence type="ECO:0000256" key="2">
    <source>
        <dbReference type="ARBA" id="ARBA00004429"/>
    </source>
</evidence>
<dbReference type="CDD" id="cd00082">
    <property type="entry name" value="HisKA"/>
    <property type="match status" value="1"/>
</dbReference>
<evidence type="ECO:0000256" key="9">
    <source>
        <dbReference type="PROSITE-ProRule" id="PRU00169"/>
    </source>
</evidence>
<dbReference type="PROSITE" id="PS50109">
    <property type="entry name" value="HIS_KIN"/>
    <property type="match status" value="1"/>
</dbReference>
<dbReference type="Pfam" id="PF00072">
    <property type="entry name" value="Response_reg"/>
    <property type="match status" value="1"/>
</dbReference>
<dbReference type="PROSITE" id="PS50112">
    <property type="entry name" value="PAS"/>
    <property type="match status" value="1"/>
</dbReference>
<gene>
    <name evidence="16" type="ORF">EZ216_05385</name>
</gene>
<evidence type="ECO:0000256" key="7">
    <source>
        <dbReference type="ARBA" id="ARBA00023012"/>
    </source>
</evidence>
<comment type="catalytic activity">
    <reaction evidence="1">
        <text>ATP + protein L-histidine = ADP + protein N-phospho-L-histidine.</text>
        <dbReference type="EC" id="2.7.13.3"/>
    </reaction>
</comment>
<dbReference type="AlphaFoldDB" id="A0A4Z0CE75"/>
<dbReference type="InterPro" id="IPR036890">
    <property type="entry name" value="HATPase_C_sf"/>
</dbReference>
<dbReference type="InterPro" id="IPR003661">
    <property type="entry name" value="HisK_dim/P_dom"/>
</dbReference>
<evidence type="ECO:0000256" key="5">
    <source>
        <dbReference type="ARBA" id="ARBA00022679"/>
    </source>
</evidence>
<evidence type="ECO:0000256" key="4">
    <source>
        <dbReference type="ARBA" id="ARBA00022553"/>
    </source>
</evidence>
<dbReference type="PROSITE" id="PS50113">
    <property type="entry name" value="PAC"/>
    <property type="match status" value="1"/>
</dbReference>
<dbReference type="Pfam" id="PF00512">
    <property type="entry name" value="HisKA"/>
    <property type="match status" value="1"/>
</dbReference>
<dbReference type="PRINTS" id="PR00344">
    <property type="entry name" value="BCTRLSENSOR"/>
</dbReference>
<dbReference type="CDD" id="cd00075">
    <property type="entry name" value="HATPase"/>
    <property type="match status" value="1"/>
</dbReference>
<keyword evidence="17" id="KW-1185">Reference proteome</keyword>
<dbReference type="EMBL" id="SMLK01000001">
    <property type="protein sequence ID" value="TFZ08589.1"/>
    <property type="molecule type" value="Genomic_DNA"/>
</dbReference>
<evidence type="ECO:0000256" key="3">
    <source>
        <dbReference type="ARBA" id="ARBA00012438"/>
    </source>
</evidence>
<dbReference type="Proteomes" id="UP000297839">
    <property type="component" value="Unassembled WGS sequence"/>
</dbReference>
<keyword evidence="5" id="KW-0808">Transferase</keyword>
<feature type="domain" description="Response regulatory" evidence="12">
    <location>
        <begin position="623"/>
        <end position="739"/>
    </location>
</feature>
<dbReference type="CDD" id="cd06225">
    <property type="entry name" value="HAMP"/>
    <property type="match status" value="1"/>
</dbReference>
<protein>
    <recommendedName>
        <fullName evidence="3">histidine kinase</fullName>
        <ecNumber evidence="3">2.7.13.3</ecNumber>
    </recommendedName>
</protein>
<feature type="domain" description="PAC" evidence="14">
    <location>
        <begin position="320"/>
        <end position="372"/>
    </location>
</feature>
<dbReference type="InterPro" id="IPR004358">
    <property type="entry name" value="Sig_transdc_His_kin-like_C"/>
</dbReference>
<evidence type="ECO:0000256" key="8">
    <source>
        <dbReference type="ARBA" id="ARBA00023136"/>
    </source>
</evidence>
<dbReference type="Gene3D" id="1.10.287.130">
    <property type="match status" value="1"/>
</dbReference>
<dbReference type="SUPFAM" id="SSF55785">
    <property type="entry name" value="PYP-like sensor domain (PAS domain)"/>
    <property type="match status" value="1"/>
</dbReference>
<dbReference type="Gene3D" id="3.40.50.2300">
    <property type="match status" value="1"/>
</dbReference>
<keyword evidence="4 9" id="KW-0597">Phosphoprotein</keyword>
<dbReference type="PROSITE" id="PS50110">
    <property type="entry name" value="RESPONSE_REGULATORY"/>
    <property type="match status" value="1"/>
</dbReference>
<dbReference type="Gene3D" id="6.10.340.10">
    <property type="match status" value="1"/>
</dbReference>
<keyword evidence="10" id="KW-0812">Transmembrane</keyword>
<dbReference type="Pfam" id="PF00672">
    <property type="entry name" value="HAMP"/>
    <property type="match status" value="1"/>
</dbReference>
<dbReference type="PROSITE" id="PS50885">
    <property type="entry name" value="HAMP"/>
    <property type="match status" value="1"/>
</dbReference>
<dbReference type="FunFam" id="1.10.287.130:FF:000001">
    <property type="entry name" value="Two-component sensor histidine kinase"/>
    <property type="match status" value="1"/>
</dbReference>
<dbReference type="Gene3D" id="3.30.565.10">
    <property type="entry name" value="Histidine kinase-like ATPase, C-terminal domain"/>
    <property type="match status" value="1"/>
</dbReference>
<dbReference type="OrthoDB" id="9810730at2"/>
<name>A0A4Z0CE75_9BURK</name>
<sequence length="745" mass="81244">MIRSARSIRTKLNVILVATTVAALLLAALALLAVDLRRGLVDTEQDIVTQADVIALASAPALAFADPRVAAENLAVLRARSSVVAAALYDDTGKVFAIYRRDEADALAVPPRAQRAGVALEGDWAVAWRPVMSGRERVGTIWLEVRHDRVRRTLEYLGLLALVLGGSLVAALLLSNRLQRTLVAPILAIREVARQVLRGETGNLRAVRTSDDEVGELVDAFNAMLDELGRRAGTLEAANQALRASEARYQLAVRGSAAGLWDWDMPAGTMFYSPRFKALLGYTDQEFPDRPDSISRVLHADDRPVVAQALRAHLRDRQPYQVECRLMDNAGRWRWFFVAGAALWDPAGQPFRMAGSVVEVTERKHAEQVLQDANRAKDEFIATLAHELRNPLAPIRTGLEILKKDKANGPVSERARQTMERQLVHMIRLIDDLLDISRISSGKIRLEVSRIRLRPAVDSALEISRPAMQAGGHSLQVDWPEDDIELMGDPTRIAQALGNLLNNAAKYTPPDGQVALRVRREGDWVVLDVEDNGEGIAADMLETIFTLFSQVRSTIDRAQGGLGIGLYLVRSLVTLHGGSVVAESAGAGQGSRFTVRLPCLPALPHAEPPREQAESGPQAAGLKVLVVDDNIDAAETLATVLQMAGCETRLLHEGTHVLDGAQAFGPDIILLDIGLPGRSGYEVAMQLRQVPRFARTPLVAITGWGAEGDRQRAQAAGFDHHLTKPIDFAQLEPLLRDAARTRAST</sequence>
<dbReference type="CDD" id="cd00130">
    <property type="entry name" value="PAS"/>
    <property type="match status" value="1"/>
</dbReference>
<dbReference type="InterPro" id="IPR036097">
    <property type="entry name" value="HisK_dim/P_sf"/>
</dbReference>
<feature type="domain" description="HAMP" evidence="15">
    <location>
        <begin position="180"/>
        <end position="233"/>
    </location>
</feature>
<dbReference type="Pfam" id="PF02518">
    <property type="entry name" value="HATPase_c"/>
    <property type="match status" value="1"/>
</dbReference>
<dbReference type="InterPro" id="IPR033417">
    <property type="entry name" value="CHASE8"/>
</dbReference>
<dbReference type="InterPro" id="IPR001789">
    <property type="entry name" value="Sig_transdc_resp-reg_receiver"/>
</dbReference>
<evidence type="ECO:0000259" key="13">
    <source>
        <dbReference type="PROSITE" id="PS50112"/>
    </source>
</evidence>
<dbReference type="SMART" id="SM00388">
    <property type="entry name" value="HisKA"/>
    <property type="match status" value="1"/>
</dbReference>
<dbReference type="SMART" id="SM00387">
    <property type="entry name" value="HATPase_c"/>
    <property type="match status" value="1"/>
</dbReference>
<dbReference type="SMART" id="SM00448">
    <property type="entry name" value="REC"/>
    <property type="match status" value="1"/>
</dbReference>
<dbReference type="FunFam" id="3.30.565.10:FF:000006">
    <property type="entry name" value="Sensor histidine kinase WalK"/>
    <property type="match status" value="1"/>
</dbReference>
<dbReference type="Pfam" id="PF17152">
    <property type="entry name" value="CHASE8"/>
    <property type="match status" value="1"/>
</dbReference>
<dbReference type="SMART" id="SM00091">
    <property type="entry name" value="PAS"/>
    <property type="match status" value="1"/>
</dbReference>
<dbReference type="GO" id="GO:0009927">
    <property type="term" value="F:histidine phosphotransfer kinase activity"/>
    <property type="evidence" value="ECO:0007669"/>
    <property type="project" value="TreeGrafter"/>
</dbReference>
<dbReference type="NCBIfam" id="TIGR00229">
    <property type="entry name" value="sensory_box"/>
    <property type="match status" value="1"/>
</dbReference>
<comment type="subcellular location">
    <subcellularLocation>
        <location evidence="2">Cell inner membrane</location>
        <topology evidence="2">Multi-pass membrane protein</topology>
    </subcellularLocation>
</comment>
<keyword evidence="8 10" id="KW-0472">Membrane</keyword>
<evidence type="ECO:0000259" key="12">
    <source>
        <dbReference type="PROSITE" id="PS50110"/>
    </source>
</evidence>
<evidence type="ECO:0000256" key="1">
    <source>
        <dbReference type="ARBA" id="ARBA00000085"/>
    </source>
</evidence>
<dbReference type="Pfam" id="PF08447">
    <property type="entry name" value="PAS_3"/>
    <property type="match status" value="1"/>
</dbReference>
<feature type="transmembrane region" description="Helical" evidence="10">
    <location>
        <begin position="12"/>
        <end position="33"/>
    </location>
</feature>
<dbReference type="SUPFAM" id="SSF55874">
    <property type="entry name" value="ATPase domain of HSP90 chaperone/DNA topoisomerase II/histidine kinase"/>
    <property type="match status" value="1"/>
</dbReference>
<dbReference type="RefSeq" id="WP_135248525.1">
    <property type="nucleotide sequence ID" value="NZ_SMLK01000001.1"/>
</dbReference>
<keyword evidence="10" id="KW-1133">Transmembrane helix</keyword>
<feature type="domain" description="PAS" evidence="13">
    <location>
        <begin position="245"/>
        <end position="317"/>
    </location>
</feature>
<dbReference type="PANTHER" id="PTHR43047:SF72">
    <property type="entry name" value="OSMOSENSING HISTIDINE PROTEIN KINASE SLN1"/>
    <property type="match status" value="1"/>
</dbReference>
<dbReference type="InterPro" id="IPR003594">
    <property type="entry name" value="HATPase_dom"/>
</dbReference>
<dbReference type="InterPro" id="IPR005467">
    <property type="entry name" value="His_kinase_dom"/>
</dbReference>
<evidence type="ECO:0000259" key="11">
    <source>
        <dbReference type="PROSITE" id="PS50109"/>
    </source>
</evidence>
<dbReference type="SUPFAM" id="SSF52172">
    <property type="entry name" value="CheY-like"/>
    <property type="match status" value="1"/>
</dbReference>
<evidence type="ECO:0000259" key="15">
    <source>
        <dbReference type="PROSITE" id="PS50885"/>
    </source>
</evidence>
<organism evidence="16 17">
    <name type="scientific">Ramlibacter humi</name>
    <dbReference type="NCBI Taxonomy" id="2530451"/>
    <lineage>
        <taxon>Bacteria</taxon>
        <taxon>Pseudomonadati</taxon>
        <taxon>Pseudomonadota</taxon>
        <taxon>Betaproteobacteria</taxon>
        <taxon>Burkholderiales</taxon>
        <taxon>Comamonadaceae</taxon>
        <taxon>Ramlibacter</taxon>
    </lineage>
</organism>
<dbReference type="EC" id="2.7.13.3" evidence="3"/>
<dbReference type="InterPro" id="IPR013655">
    <property type="entry name" value="PAS_fold_3"/>
</dbReference>
<feature type="modified residue" description="4-aspartylphosphate" evidence="9">
    <location>
        <position position="672"/>
    </location>
</feature>
<dbReference type="InterPro" id="IPR011006">
    <property type="entry name" value="CheY-like_superfamily"/>
</dbReference>
<comment type="caution">
    <text evidence="16">The sequence shown here is derived from an EMBL/GenBank/DDBJ whole genome shotgun (WGS) entry which is preliminary data.</text>
</comment>
<dbReference type="SMART" id="SM00304">
    <property type="entry name" value="HAMP"/>
    <property type="match status" value="1"/>
</dbReference>
<evidence type="ECO:0000313" key="16">
    <source>
        <dbReference type="EMBL" id="TFZ08589.1"/>
    </source>
</evidence>
<dbReference type="SUPFAM" id="SSF47384">
    <property type="entry name" value="Homodimeric domain of signal transducing histidine kinase"/>
    <property type="match status" value="1"/>
</dbReference>
<dbReference type="GO" id="GO:0005886">
    <property type="term" value="C:plasma membrane"/>
    <property type="evidence" value="ECO:0007669"/>
    <property type="project" value="UniProtKB-SubCell"/>
</dbReference>
<proteinExistence type="predicted"/>
<dbReference type="GO" id="GO:0000155">
    <property type="term" value="F:phosphorelay sensor kinase activity"/>
    <property type="evidence" value="ECO:0007669"/>
    <property type="project" value="InterPro"/>
</dbReference>
<dbReference type="PANTHER" id="PTHR43047">
    <property type="entry name" value="TWO-COMPONENT HISTIDINE PROTEIN KINASE"/>
    <property type="match status" value="1"/>
</dbReference>
<evidence type="ECO:0000256" key="10">
    <source>
        <dbReference type="SAM" id="Phobius"/>
    </source>
</evidence>
<dbReference type="InterPro" id="IPR035965">
    <property type="entry name" value="PAS-like_dom_sf"/>
</dbReference>
<keyword evidence="7" id="KW-0902">Two-component regulatory system</keyword>
<reference evidence="16 17" key="1">
    <citation type="submission" date="2019-03" db="EMBL/GenBank/DDBJ databases">
        <title>Ramlibacter sp. 18x22-1, whole genome shotgun sequence.</title>
        <authorList>
            <person name="Zhang X."/>
            <person name="Feng G."/>
            <person name="Zhu H."/>
        </authorList>
    </citation>
    <scope>NUCLEOTIDE SEQUENCE [LARGE SCALE GENOMIC DNA]</scope>
    <source>
        <strain evidence="16 17">18x22-1</strain>
    </source>
</reference>
<evidence type="ECO:0000313" key="17">
    <source>
        <dbReference type="Proteomes" id="UP000297839"/>
    </source>
</evidence>
<feature type="domain" description="Histidine kinase" evidence="11">
    <location>
        <begin position="383"/>
        <end position="601"/>
    </location>
</feature>
<accession>A0A4Z0CE75</accession>
<evidence type="ECO:0000259" key="14">
    <source>
        <dbReference type="PROSITE" id="PS50113"/>
    </source>
</evidence>
<dbReference type="InterPro" id="IPR003660">
    <property type="entry name" value="HAMP_dom"/>
</dbReference>
<keyword evidence="6" id="KW-0418">Kinase</keyword>
<dbReference type="InterPro" id="IPR000014">
    <property type="entry name" value="PAS"/>
</dbReference>